<proteinExistence type="predicted"/>
<accession>A0A6C0JSZ7</accession>
<dbReference type="EMBL" id="MN740699">
    <property type="protein sequence ID" value="QHU08872.1"/>
    <property type="molecule type" value="Genomic_DNA"/>
</dbReference>
<reference evidence="1" key="1">
    <citation type="journal article" date="2020" name="Nature">
        <title>Giant virus diversity and host interactions through global metagenomics.</title>
        <authorList>
            <person name="Schulz F."/>
            <person name="Roux S."/>
            <person name="Paez-Espino D."/>
            <person name="Jungbluth S."/>
            <person name="Walsh D.A."/>
            <person name="Denef V.J."/>
            <person name="McMahon K.D."/>
            <person name="Konstantinidis K.T."/>
            <person name="Eloe-Fadrosh E.A."/>
            <person name="Kyrpides N.C."/>
            <person name="Woyke T."/>
        </authorList>
    </citation>
    <scope>NUCLEOTIDE SEQUENCE</scope>
    <source>
        <strain evidence="1">GVMAG-S-1064190-84</strain>
    </source>
</reference>
<organism evidence="1">
    <name type="scientific">viral metagenome</name>
    <dbReference type="NCBI Taxonomy" id="1070528"/>
    <lineage>
        <taxon>unclassified sequences</taxon>
        <taxon>metagenomes</taxon>
        <taxon>organismal metagenomes</taxon>
    </lineage>
</organism>
<name>A0A6C0JSZ7_9ZZZZ</name>
<dbReference type="AlphaFoldDB" id="A0A6C0JSZ7"/>
<evidence type="ECO:0000313" key="1">
    <source>
        <dbReference type="EMBL" id="QHU08872.1"/>
    </source>
</evidence>
<sequence>MTNNANLQKMIAKIRFTINDLETDGRQLRALLIYNYRKANPITADGQYSFHLYNAYCDQYRKNRNDLATYVDLMKNLKQQLRESNSRYSITIDVPEFLKKQA</sequence>
<protein>
    <submittedName>
        <fullName evidence="1">Uncharacterized protein</fullName>
    </submittedName>
</protein>